<name>A0A552G4U0_MICAE</name>
<evidence type="ECO:0000313" key="1">
    <source>
        <dbReference type="EMBL" id="TRU53994.1"/>
    </source>
</evidence>
<organism evidence="1 2">
    <name type="scientific">Microcystis aeruginosa Ma_QC_Ch_20071001_S25D</name>
    <dbReference type="NCBI Taxonomy" id="2486250"/>
    <lineage>
        <taxon>Bacteria</taxon>
        <taxon>Bacillati</taxon>
        <taxon>Cyanobacteriota</taxon>
        <taxon>Cyanophyceae</taxon>
        <taxon>Oscillatoriophycideae</taxon>
        <taxon>Chroococcales</taxon>
        <taxon>Microcystaceae</taxon>
        <taxon>Microcystis</taxon>
    </lineage>
</organism>
<reference evidence="1 2" key="1">
    <citation type="submission" date="2019-01" db="EMBL/GenBank/DDBJ databases">
        <title>Coherence of Microcystis species and biogeography revealed through population genomics.</title>
        <authorList>
            <person name="Perez-Carrascal O.M."/>
            <person name="Terrat Y."/>
            <person name="Giani A."/>
            <person name="Fortin N."/>
            <person name="Tromas N."/>
            <person name="Shapiro B.J."/>
        </authorList>
    </citation>
    <scope>NUCLEOTIDE SEQUENCE [LARGE SCALE GENOMIC DNA]</scope>
    <source>
        <strain evidence="1">Ma_QC_Ch_20071001_S25D</strain>
    </source>
</reference>
<accession>A0A552G4U0</accession>
<proteinExistence type="predicted"/>
<comment type="caution">
    <text evidence="1">The sequence shown here is derived from an EMBL/GenBank/DDBJ whole genome shotgun (WGS) entry which is preliminary data.</text>
</comment>
<dbReference type="EMBL" id="SFBE01000046">
    <property type="protein sequence ID" value="TRU53994.1"/>
    <property type="molecule type" value="Genomic_DNA"/>
</dbReference>
<dbReference type="Proteomes" id="UP000316958">
    <property type="component" value="Unassembled WGS sequence"/>
</dbReference>
<evidence type="ECO:0000313" key="2">
    <source>
        <dbReference type="Proteomes" id="UP000316958"/>
    </source>
</evidence>
<sequence length="59" mass="6802">MVYLRILCNLILIFTVFEPSKINYARGLINYTYLNTSCLLPLAPCLLPHQTFALIRELS</sequence>
<dbReference type="AlphaFoldDB" id="A0A552G4U0"/>
<protein>
    <submittedName>
        <fullName evidence="1">Uncharacterized protein</fullName>
    </submittedName>
</protein>
<gene>
    <name evidence="1" type="ORF">EWV57_02735</name>
</gene>